<feature type="transmembrane region" description="Helical" evidence="5">
    <location>
        <begin position="203"/>
        <end position="223"/>
    </location>
</feature>
<reference evidence="7 8" key="1">
    <citation type="submission" date="2016-10" db="EMBL/GenBank/DDBJ databases">
        <authorList>
            <person name="de Groot N.N."/>
        </authorList>
    </citation>
    <scope>NUCLEOTIDE SEQUENCE [LARGE SCALE GENOMIC DNA]</scope>
    <source>
        <strain evidence="7 8">DSM 23042</strain>
    </source>
</reference>
<feature type="transmembrane region" description="Helical" evidence="5">
    <location>
        <begin position="356"/>
        <end position="375"/>
    </location>
</feature>
<accession>A0A1H9WSM1</accession>
<keyword evidence="8" id="KW-1185">Reference proteome</keyword>
<evidence type="ECO:0000256" key="3">
    <source>
        <dbReference type="ARBA" id="ARBA00022989"/>
    </source>
</evidence>
<evidence type="ECO:0000256" key="2">
    <source>
        <dbReference type="ARBA" id="ARBA00022692"/>
    </source>
</evidence>
<feature type="transmembrane region" description="Helical" evidence="5">
    <location>
        <begin position="381"/>
        <end position="399"/>
    </location>
</feature>
<gene>
    <name evidence="7" type="ORF">SAMN04490244_1133</name>
</gene>
<evidence type="ECO:0000256" key="4">
    <source>
        <dbReference type="ARBA" id="ARBA00023136"/>
    </source>
</evidence>
<organism evidence="7 8">
    <name type="scientific">Tranquillimonas rosea</name>
    <dbReference type="NCBI Taxonomy" id="641238"/>
    <lineage>
        <taxon>Bacteria</taxon>
        <taxon>Pseudomonadati</taxon>
        <taxon>Pseudomonadota</taxon>
        <taxon>Alphaproteobacteria</taxon>
        <taxon>Rhodobacterales</taxon>
        <taxon>Roseobacteraceae</taxon>
        <taxon>Tranquillimonas</taxon>
    </lineage>
</organism>
<comment type="subcellular location">
    <subcellularLocation>
        <location evidence="1">Membrane</location>
        <topology evidence="1">Multi-pass membrane protein</topology>
    </subcellularLocation>
</comment>
<sequence>MNVPKRHLLDPEANAAFVIPAIALSFFVFAYSQLFGQVSILAFYGCWLPAFIAAPGMLIWGAQRVLPLLVLPAVATLSVLWSDVTSGTLRGGIQYGTTVFCGLVAARLTSIPNLAAGGVIGGLLVLIYSALNGSYAYDVVDGTYAFNGAFASKNQLGYFASLTLLFSFAVCFLYQASALWRAVAVAAAALALVLLQLSDSATSMLSVMFSFGVILAGRVLIGLPPRLRNAAIFVLICGGLALAAAALNLGAFDAVLGAFGKDTTLTGRTYLWQRGIEIGGEQPYLGLGYYAFWTPGRTAAEELWETFYITGKTGFHFHNTLIEGYVGLGLLGVVLLGALTLALVIMAVLTVRRTTAPGTSLLCAALALLFVLRSAVEIDFFTPYTAGSFLVPFLLLNMADRYAMDRSAGEEWPVIRLRRPALLTAQGE</sequence>
<feature type="transmembrane region" description="Helical" evidence="5">
    <location>
        <begin position="179"/>
        <end position="197"/>
    </location>
</feature>
<dbReference type="AlphaFoldDB" id="A0A1H9WSM1"/>
<evidence type="ECO:0000256" key="1">
    <source>
        <dbReference type="ARBA" id="ARBA00004141"/>
    </source>
</evidence>
<dbReference type="InterPro" id="IPR007016">
    <property type="entry name" value="O-antigen_ligase-rel_domated"/>
</dbReference>
<dbReference type="EMBL" id="FOGU01000013">
    <property type="protein sequence ID" value="SES36926.1"/>
    <property type="molecule type" value="Genomic_DNA"/>
</dbReference>
<name>A0A1H9WSM1_9RHOB</name>
<feature type="domain" description="O-antigen ligase-related" evidence="6">
    <location>
        <begin position="186"/>
        <end position="336"/>
    </location>
</feature>
<dbReference type="Pfam" id="PF04932">
    <property type="entry name" value="Wzy_C"/>
    <property type="match status" value="1"/>
</dbReference>
<protein>
    <submittedName>
        <fullName evidence="7">Exopolysaccharide production protein ExoQ</fullName>
    </submittedName>
</protein>
<dbReference type="PANTHER" id="PTHR37422">
    <property type="entry name" value="TEICHURONIC ACID BIOSYNTHESIS PROTEIN TUAE"/>
    <property type="match status" value="1"/>
</dbReference>
<keyword evidence="4 5" id="KW-0472">Membrane</keyword>
<feature type="transmembrane region" description="Helical" evidence="5">
    <location>
        <begin position="12"/>
        <end position="32"/>
    </location>
</feature>
<keyword evidence="3 5" id="KW-1133">Transmembrane helix</keyword>
<proteinExistence type="predicted"/>
<evidence type="ECO:0000313" key="8">
    <source>
        <dbReference type="Proteomes" id="UP000198885"/>
    </source>
</evidence>
<feature type="transmembrane region" description="Helical" evidence="5">
    <location>
        <begin position="156"/>
        <end position="174"/>
    </location>
</feature>
<feature type="transmembrane region" description="Helical" evidence="5">
    <location>
        <begin position="325"/>
        <end position="349"/>
    </location>
</feature>
<dbReference type="RefSeq" id="WP_092695930.1">
    <property type="nucleotide sequence ID" value="NZ_CBDDGO010000004.1"/>
</dbReference>
<feature type="transmembrane region" description="Helical" evidence="5">
    <location>
        <begin position="113"/>
        <end position="136"/>
    </location>
</feature>
<dbReference type="GO" id="GO:0016020">
    <property type="term" value="C:membrane"/>
    <property type="evidence" value="ECO:0007669"/>
    <property type="project" value="UniProtKB-SubCell"/>
</dbReference>
<dbReference type="PANTHER" id="PTHR37422:SF13">
    <property type="entry name" value="LIPOPOLYSACCHARIDE BIOSYNTHESIS PROTEIN PA4999-RELATED"/>
    <property type="match status" value="1"/>
</dbReference>
<dbReference type="InterPro" id="IPR051533">
    <property type="entry name" value="WaaL-like"/>
</dbReference>
<evidence type="ECO:0000313" key="7">
    <source>
        <dbReference type="EMBL" id="SES36926.1"/>
    </source>
</evidence>
<evidence type="ECO:0000256" key="5">
    <source>
        <dbReference type="SAM" id="Phobius"/>
    </source>
</evidence>
<dbReference type="OrthoDB" id="4391260at2"/>
<keyword evidence="2 5" id="KW-0812">Transmembrane</keyword>
<dbReference type="Proteomes" id="UP000198885">
    <property type="component" value="Unassembled WGS sequence"/>
</dbReference>
<feature type="transmembrane region" description="Helical" evidence="5">
    <location>
        <begin position="38"/>
        <end position="58"/>
    </location>
</feature>
<feature type="transmembrane region" description="Helical" evidence="5">
    <location>
        <begin position="230"/>
        <end position="252"/>
    </location>
</feature>
<dbReference type="STRING" id="641238.SAMN04490244_1133"/>
<evidence type="ECO:0000259" key="6">
    <source>
        <dbReference type="Pfam" id="PF04932"/>
    </source>
</evidence>